<evidence type="ECO:0000313" key="3">
    <source>
        <dbReference type="EMBL" id="KAK4528541.1"/>
    </source>
</evidence>
<dbReference type="Pfam" id="PF05291">
    <property type="entry name" value="Bystin"/>
    <property type="match status" value="1"/>
</dbReference>
<protein>
    <recommendedName>
        <fullName evidence="5">Bystin</fullName>
    </recommendedName>
</protein>
<dbReference type="EMBL" id="JANCYU010000065">
    <property type="protein sequence ID" value="KAK4528541.1"/>
    <property type="molecule type" value="Genomic_DNA"/>
</dbReference>
<proteinExistence type="inferred from homology"/>
<organism evidence="3 4">
    <name type="scientific">Galdieria yellowstonensis</name>
    <dbReference type="NCBI Taxonomy" id="3028027"/>
    <lineage>
        <taxon>Eukaryota</taxon>
        <taxon>Rhodophyta</taxon>
        <taxon>Bangiophyceae</taxon>
        <taxon>Galdieriales</taxon>
        <taxon>Galdieriaceae</taxon>
        <taxon>Galdieria</taxon>
    </lineage>
</organism>
<comment type="caution">
    <text evidence="3">The sequence shown here is derived from an EMBL/GenBank/DDBJ whole genome shotgun (WGS) entry which is preliminary data.</text>
</comment>
<dbReference type="AlphaFoldDB" id="A0AAV9IN20"/>
<dbReference type="GO" id="GO:0006364">
    <property type="term" value="P:rRNA processing"/>
    <property type="evidence" value="ECO:0007669"/>
    <property type="project" value="TreeGrafter"/>
</dbReference>
<accession>A0AAV9IN20</accession>
<dbReference type="Proteomes" id="UP001300502">
    <property type="component" value="Unassembled WGS sequence"/>
</dbReference>
<dbReference type="Gene3D" id="1.25.40.480">
    <property type="match status" value="1"/>
</dbReference>
<evidence type="ECO:0008006" key="5">
    <source>
        <dbReference type="Google" id="ProtNLM"/>
    </source>
</evidence>
<evidence type="ECO:0000256" key="2">
    <source>
        <dbReference type="SAM" id="MobiDB-lite"/>
    </source>
</evidence>
<feature type="region of interest" description="Disordered" evidence="2">
    <location>
        <begin position="18"/>
        <end position="115"/>
    </location>
</feature>
<evidence type="ECO:0000256" key="1">
    <source>
        <dbReference type="ARBA" id="ARBA00007114"/>
    </source>
</evidence>
<dbReference type="GO" id="GO:0005737">
    <property type="term" value="C:cytoplasm"/>
    <property type="evidence" value="ECO:0007669"/>
    <property type="project" value="TreeGrafter"/>
</dbReference>
<dbReference type="PANTHER" id="PTHR12821:SF0">
    <property type="entry name" value="BYSTIN"/>
    <property type="match status" value="1"/>
</dbReference>
<feature type="compositionally biased region" description="Basic residues" evidence="2">
    <location>
        <begin position="29"/>
        <end position="38"/>
    </location>
</feature>
<sequence length="437" mass="50393">MKTTKKVAHEKSLVEELLPDNYNDSSQGLKRKQSKKRRRLEERAEQVDSETQLVAFQERYEIDEEERNNRKLQVTGKDSFTEDVQGSDSSEEEQEEEEDLRSLGSKSVVDGEDYGLTEEEERCLQLFENQNYFNEDGNDSSERPTLASLILQRLEEYEQSKRKDTQSLSETTSTVPPNVRELYFKVGEVLKHYSSGKLPKAVKMLPSIANWHQLLSYTRPSEWSTASVYAMTRLFIANLKSNEAQRFCSWILLPRIHEDILKRKKLNFHLYQSLKKALFKPEAFFKGIIFPLCESGECTAREATILGSVLLKSSIPLLHSASCLLKLSSFSYSPAVVIFIRILLEKKYALPSKVIDGVCRFFLSKQMEKSQRMPVLWHHALLVFTRFYHDSFSVEQKKQLRSLVTKQAHPGITPEIKSILALSDNNVKQGKDDFMVL</sequence>
<dbReference type="GO" id="GO:0005730">
    <property type="term" value="C:nucleolus"/>
    <property type="evidence" value="ECO:0007669"/>
    <property type="project" value="TreeGrafter"/>
</dbReference>
<feature type="compositionally biased region" description="Acidic residues" evidence="2">
    <location>
        <begin position="89"/>
        <end position="99"/>
    </location>
</feature>
<gene>
    <name evidence="3" type="ORF">GAYE_SCF59G6485</name>
</gene>
<keyword evidence="4" id="KW-1185">Reference proteome</keyword>
<dbReference type="PANTHER" id="PTHR12821">
    <property type="entry name" value="BYSTIN"/>
    <property type="match status" value="1"/>
</dbReference>
<evidence type="ECO:0000313" key="4">
    <source>
        <dbReference type="Proteomes" id="UP001300502"/>
    </source>
</evidence>
<dbReference type="GO" id="GO:0030688">
    <property type="term" value="C:preribosome, small subunit precursor"/>
    <property type="evidence" value="ECO:0007669"/>
    <property type="project" value="TreeGrafter"/>
</dbReference>
<comment type="similarity">
    <text evidence="1">Belongs to the bystin family.</text>
</comment>
<name>A0AAV9IN20_9RHOD</name>
<dbReference type="InterPro" id="IPR007955">
    <property type="entry name" value="Bystin"/>
</dbReference>
<reference evidence="3 4" key="1">
    <citation type="submission" date="2022-07" db="EMBL/GenBank/DDBJ databases">
        <title>Genome-wide signatures of adaptation to extreme environments.</title>
        <authorList>
            <person name="Cho C.H."/>
            <person name="Yoon H.S."/>
        </authorList>
    </citation>
    <scope>NUCLEOTIDE SEQUENCE [LARGE SCALE GENOMIC DNA]</scope>
    <source>
        <strain evidence="3 4">108.79 E11</strain>
    </source>
</reference>
<dbReference type="GO" id="GO:0030515">
    <property type="term" value="F:snoRNA binding"/>
    <property type="evidence" value="ECO:0007669"/>
    <property type="project" value="TreeGrafter"/>
</dbReference>